<reference evidence="4 5" key="1">
    <citation type="submission" date="2024-05" db="EMBL/GenBank/DDBJ databases">
        <title>Sinomonas sp. nov., isolated from a waste landfill.</title>
        <authorList>
            <person name="Zhao Y."/>
        </authorList>
    </citation>
    <scope>NUCLEOTIDE SEQUENCE [LARGE SCALE GENOMIC DNA]</scope>
    <source>
        <strain evidence="4 5">CCTCC AB2014300</strain>
    </source>
</reference>
<comment type="similarity">
    <text evidence="2">Belongs to the class-II fumarase/aspartase family.</text>
</comment>
<keyword evidence="5" id="KW-1185">Reference proteome</keyword>
<dbReference type="GO" id="GO:0016829">
    <property type="term" value="F:lyase activity"/>
    <property type="evidence" value="ECO:0007669"/>
    <property type="project" value="UniProtKB-KW"/>
</dbReference>
<dbReference type="Gene3D" id="1.10.40.30">
    <property type="entry name" value="Fumarase/aspartase (C-terminal domain)"/>
    <property type="match status" value="1"/>
</dbReference>
<sequence length="537" mass="53919">MTSNAAPDPSPLTRADLGLLSPVWAAPALSDATGDAAVVAAMLELEASWAEALEDADLAGPGAGGAVRHAAERLAGGARDAGRVASGARDAGLVAGGAHDAGRVASGAHDAGLVALAARLAVAGQGGGNPVIPLVKELRTAVEAGAEGDGSAHSASVHRGLTSQDVLDSALMLVARRAVVGILADLRAAGHALADLAAKHRTTPQVARTLAQHSLPSSFGLKAANWLQGVAHAEDRLSALRFPVQCGGAASTNASLVALGAEPAALAADWAHRSGLDPAVAPWQSFRGPVADLGHALAVATAAAGHVANDVMLLSRPEIAELGEPIAEGRGVSSAMPQKQNPALSALIRSAALQAPGHVSQLALASALSEDERTGGAWHTEWPALRALLRLAAGSAAALRELAEGLRVFPGRMRANLALSGPLLVSERIMLELAPLAEGGRDAIQSAVDQALAAAAGGTAAADVGVPDAGAPGAAQRQARVLREGLRAVVREDQLDDAGLDAILDPAGYQGDAAGIVDRILLAYETRPQTPPKTQGK</sequence>
<dbReference type="RefSeq" id="WP_345884399.1">
    <property type="nucleotide sequence ID" value="NZ_JBDFRB010000005.1"/>
</dbReference>
<dbReference type="Pfam" id="PF00206">
    <property type="entry name" value="Lyase_1"/>
    <property type="match status" value="1"/>
</dbReference>
<evidence type="ECO:0000256" key="2">
    <source>
        <dbReference type="ARBA" id="ARBA00034772"/>
    </source>
</evidence>
<dbReference type="InterPro" id="IPR024083">
    <property type="entry name" value="Fumarase/histidase_N"/>
</dbReference>
<name>A0ABU9WYX9_9MICC</name>
<dbReference type="InterPro" id="IPR008948">
    <property type="entry name" value="L-Aspartase-like"/>
</dbReference>
<dbReference type="Gene3D" id="1.20.200.10">
    <property type="entry name" value="Fumarase/aspartase (Central domain)"/>
    <property type="match status" value="1"/>
</dbReference>
<feature type="domain" description="Adenylosuccinate lyase C-terminal" evidence="3">
    <location>
        <begin position="421"/>
        <end position="521"/>
    </location>
</feature>
<dbReference type="Gene3D" id="1.10.275.10">
    <property type="entry name" value="Fumarase/aspartase (N-terminal domain)"/>
    <property type="match status" value="1"/>
</dbReference>
<proteinExistence type="inferred from homology"/>
<evidence type="ECO:0000313" key="5">
    <source>
        <dbReference type="Proteomes" id="UP001422074"/>
    </source>
</evidence>
<gene>
    <name evidence="4" type="ORF">ABCQ75_07605</name>
</gene>
<protein>
    <submittedName>
        <fullName evidence="4">Lyase family protein</fullName>
    </submittedName>
</protein>
<dbReference type="SUPFAM" id="SSF48557">
    <property type="entry name" value="L-aspartase-like"/>
    <property type="match status" value="1"/>
</dbReference>
<dbReference type="InterPro" id="IPR019468">
    <property type="entry name" value="AdenyloSucc_lyase_C"/>
</dbReference>
<evidence type="ECO:0000259" key="3">
    <source>
        <dbReference type="SMART" id="SM00998"/>
    </source>
</evidence>
<keyword evidence="1 4" id="KW-0456">Lyase</keyword>
<dbReference type="PRINTS" id="PR00149">
    <property type="entry name" value="FUMRATELYASE"/>
</dbReference>
<dbReference type="PANTHER" id="PTHR43172">
    <property type="entry name" value="ADENYLOSUCCINATE LYASE"/>
    <property type="match status" value="1"/>
</dbReference>
<dbReference type="EMBL" id="JBDFRB010000005">
    <property type="protein sequence ID" value="MEN2744404.1"/>
    <property type="molecule type" value="Genomic_DNA"/>
</dbReference>
<evidence type="ECO:0000256" key="1">
    <source>
        <dbReference type="ARBA" id="ARBA00023239"/>
    </source>
</evidence>
<organism evidence="4 5">
    <name type="scientific">Sinomonas halotolerans</name>
    <dbReference type="NCBI Taxonomy" id="1644133"/>
    <lineage>
        <taxon>Bacteria</taxon>
        <taxon>Bacillati</taxon>
        <taxon>Actinomycetota</taxon>
        <taxon>Actinomycetes</taxon>
        <taxon>Micrococcales</taxon>
        <taxon>Micrococcaceae</taxon>
        <taxon>Sinomonas</taxon>
    </lineage>
</organism>
<accession>A0ABU9WYX9</accession>
<dbReference type="PANTHER" id="PTHR43172:SF2">
    <property type="entry name" value="ADENYLOSUCCINATE LYASE C-TERMINAL DOMAIN-CONTAINING PROTEIN"/>
    <property type="match status" value="1"/>
</dbReference>
<comment type="caution">
    <text evidence="4">The sequence shown here is derived from an EMBL/GenBank/DDBJ whole genome shotgun (WGS) entry which is preliminary data.</text>
</comment>
<dbReference type="SMART" id="SM00998">
    <property type="entry name" value="ADSL_C"/>
    <property type="match status" value="1"/>
</dbReference>
<dbReference type="InterPro" id="IPR000362">
    <property type="entry name" value="Fumarate_lyase_fam"/>
</dbReference>
<dbReference type="Proteomes" id="UP001422074">
    <property type="component" value="Unassembled WGS sequence"/>
</dbReference>
<evidence type="ECO:0000313" key="4">
    <source>
        <dbReference type="EMBL" id="MEN2744404.1"/>
    </source>
</evidence>
<dbReference type="InterPro" id="IPR022761">
    <property type="entry name" value="Fumarate_lyase_N"/>
</dbReference>